<comment type="similarity">
    <text evidence="1 4">Belongs to the glycosyl hydrolase 26 family.</text>
</comment>
<dbReference type="Pfam" id="PF02156">
    <property type="entry name" value="Glyco_hydro_26"/>
    <property type="match status" value="1"/>
</dbReference>
<keyword evidence="2 4" id="KW-0378">Hydrolase</keyword>
<dbReference type="PROSITE" id="PS51764">
    <property type="entry name" value="GH26"/>
    <property type="match status" value="1"/>
</dbReference>
<feature type="domain" description="GH26" evidence="5">
    <location>
        <begin position="196"/>
        <end position="510"/>
    </location>
</feature>
<dbReference type="InterPro" id="IPR000805">
    <property type="entry name" value="Glyco_hydro_26"/>
</dbReference>
<feature type="active site" description="Proton donor" evidence="4">
    <location>
        <position position="342"/>
    </location>
</feature>
<name>A0A069RF36_PEPLI</name>
<evidence type="ECO:0000313" key="7">
    <source>
        <dbReference type="Proteomes" id="UP000027946"/>
    </source>
</evidence>
<dbReference type="RefSeq" id="WP_052636171.1">
    <property type="nucleotide sequence ID" value="NZ_FSRH01000005.1"/>
</dbReference>
<dbReference type="Gene3D" id="3.20.20.80">
    <property type="entry name" value="Glycosidases"/>
    <property type="match status" value="1"/>
</dbReference>
<evidence type="ECO:0000256" key="2">
    <source>
        <dbReference type="ARBA" id="ARBA00022801"/>
    </source>
</evidence>
<proteinExistence type="inferred from homology"/>
<dbReference type="GO" id="GO:0016985">
    <property type="term" value="F:mannan endo-1,4-beta-mannosidase activity"/>
    <property type="evidence" value="ECO:0007669"/>
    <property type="project" value="InterPro"/>
</dbReference>
<dbReference type="SUPFAM" id="SSF51445">
    <property type="entry name" value="(Trans)glycosidases"/>
    <property type="match status" value="1"/>
</dbReference>
<dbReference type="InterPro" id="IPR017853">
    <property type="entry name" value="GH"/>
</dbReference>
<keyword evidence="3 4" id="KW-0326">Glycosidase</keyword>
<dbReference type="Proteomes" id="UP000027946">
    <property type="component" value="Unassembled WGS sequence"/>
</dbReference>
<dbReference type="EMBL" id="JJMM01000013">
    <property type="protein sequence ID" value="KDR94825.1"/>
    <property type="molecule type" value="Genomic_DNA"/>
</dbReference>
<comment type="caution">
    <text evidence="6">The sequence shown here is derived from an EMBL/GenBank/DDBJ whole genome shotgun (WGS) entry which is preliminary data.</text>
</comment>
<protein>
    <submittedName>
        <fullName evidence="6">Endoglucanase H</fullName>
        <ecNumber evidence="6">3.2.1.4</ecNumber>
    </submittedName>
</protein>
<dbReference type="GO" id="GO:0006080">
    <property type="term" value="P:substituted mannan metabolic process"/>
    <property type="evidence" value="ECO:0007669"/>
    <property type="project" value="InterPro"/>
</dbReference>
<dbReference type="PANTHER" id="PTHR40079">
    <property type="entry name" value="MANNAN ENDO-1,4-BETA-MANNOSIDASE E-RELATED"/>
    <property type="match status" value="1"/>
</dbReference>
<reference evidence="6 7" key="1">
    <citation type="submission" date="2014-03" db="EMBL/GenBank/DDBJ databases">
        <title>Genome sequence of Clostridium litorale W6, DSM 5388.</title>
        <authorList>
            <person name="Poehlein A."/>
            <person name="Jagirdar A."/>
            <person name="Khonsari B."/>
            <person name="Chibani C.M."/>
            <person name="Gutierrez Gutierrez D.A."/>
            <person name="Davydova E."/>
            <person name="Alghaithi H.S."/>
            <person name="Nair K.P."/>
            <person name="Dhamotharan K."/>
            <person name="Chandran L."/>
            <person name="G W."/>
            <person name="Daniel R."/>
        </authorList>
    </citation>
    <scope>NUCLEOTIDE SEQUENCE [LARGE SCALE GENOMIC DNA]</scope>
    <source>
        <strain evidence="6 7">W6</strain>
    </source>
</reference>
<dbReference type="AlphaFoldDB" id="A0A069RF36"/>
<dbReference type="OrthoDB" id="9802773at2"/>
<evidence type="ECO:0000256" key="3">
    <source>
        <dbReference type="ARBA" id="ARBA00023295"/>
    </source>
</evidence>
<evidence type="ECO:0000259" key="5">
    <source>
        <dbReference type="PROSITE" id="PS51764"/>
    </source>
</evidence>
<organism evidence="6 7">
    <name type="scientific">Peptoclostridium litorale DSM 5388</name>
    <dbReference type="NCBI Taxonomy" id="1121324"/>
    <lineage>
        <taxon>Bacteria</taxon>
        <taxon>Bacillati</taxon>
        <taxon>Bacillota</taxon>
        <taxon>Clostridia</taxon>
        <taxon>Peptostreptococcales</taxon>
        <taxon>Peptoclostridiaceae</taxon>
        <taxon>Peptoclostridium</taxon>
    </lineage>
</organism>
<accession>A0A069RF36</accession>
<dbReference type="eggNOG" id="COG4124">
    <property type="taxonomic scope" value="Bacteria"/>
</dbReference>
<evidence type="ECO:0000313" key="6">
    <source>
        <dbReference type="EMBL" id="KDR94825.1"/>
    </source>
</evidence>
<evidence type="ECO:0000256" key="1">
    <source>
        <dbReference type="ARBA" id="ARBA00007754"/>
    </source>
</evidence>
<dbReference type="PANTHER" id="PTHR40079:SF4">
    <property type="entry name" value="GH26 DOMAIN-CONTAINING PROTEIN-RELATED"/>
    <property type="match status" value="1"/>
</dbReference>
<gene>
    <name evidence="6" type="primary">celH</name>
    <name evidence="6" type="ORF">CLIT_13c01470</name>
</gene>
<dbReference type="InterPro" id="IPR022790">
    <property type="entry name" value="GH26_dom"/>
</dbReference>
<sequence length="545" mass="64185">MKRWLLGILAFTLAWIQAFECGPISYAYEEGVQTETQIGIQEQTDPNQFVSYPAGLGIIVPGILSIEESPSDEAIRFYGPDGSSIYIYSQDIKETSAREYINYSNKQINNSRGSFRPVYEKDIKLSNGVRAVEFMYERDKIDNIENDKNAYFEINSIYPNESRVLTFWLKTDSDNLEYYKSLLNDMASSAWVFEKAKADYAVSYEDKDIDIKGENIRLKIGRQRMLWGIMHPHNLDGSDYTSNLKPFEEEMGRKFEFLMTYSDFEHDVNLDEVEDVYEDGRVIMLTWQPWTYIDKTQNENLESESTVLIPEIIKGSYDEYIRKWARDIKSIGNPVFVRFANEMNGDWDAWCAWYFGKDTELYNEAWKHLWNIFKEEGADNALFVWNPHDRSYPDFVWNNSHMYYPGDEYVDWVGLTGYNNGTSFNGDSWREFGEIYYPLYNDYMKHYSEKPFMITEFSCNEDGGDKAKWINDGFNEFANMPNIKIAVWFNQVDTKWQYNIDSSKRSYRAFQNSVNKNPHFSMKSVFELSERKTTEDAIDLIWKNH</sequence>
<evidence type="ECO:0000256" key="4">
    <source>
        <dbReference type="PROSITE-ProRule" id="PRU01100"/>
    </source>
</evidence>
<feature type="active site" description="Nucleophile" evidence="4">
    <location>
        <position position="456"/>
    </location>
</feature>
<dbReference type="GO" id="GO:0008810">
    <property type="term" value="F:cellulase activity"/>
    <property type="evidence" value="ECO:0007669"/>
    <property type="project" value="UniProtKB-EC"/>
</dbReference>
<dbReference type="STRING" id="1121324.CLIT_13c01470"/>
<dbReference type="EC" id="3.2.1.4" evidence="6"/>
<keyword evidence="7" id="KW-1185">Reference proteome</keyword>